<keyword evidence="10" id="KW-1185">Reference proteome</keyword>
<evidence type="ECO:0000256" key="4">
    <source>
        <dbReference type="ARBA" id="ARBA00022729"/>
    </source>
</evidence>
<dbReference type="InterPro" id="IPR045860">
    <property type="entry name" value="Snake_toxin-like_sf"/>
</dbReference>
<keyword evidence="4" id="KW-0732">Signal</keyword>
<reference evidence="9" key="1">
    <citation type="submission" date="2020-03" db="EMBL/GenBank/DDBJ databases">
        <authorList>
            <person name="Weist P."/>
        </authorList>
    </citation>
    <scope>NUCLEOTIDE SEQUENCE</scope>
</reference>
<sequence>MKTGKFRVAPESVFHPHELTVIFFSSTDVTVLSVTMRSSLLLCLAFSLAMFGFGDSLQCYSCPDGSSNNCEAKQDCNQSEDSCLKLTSTGKTFTTCIRNADCDFMTLAVRFSEPDFTFSCCQSALCNGQEKMFFSCPLFRPCLDSPVQPHNYSSYFYLQQ</sequence>
<evidence type="ECO:0000256" key="1">
    <source>
        <dbReference type="ARBA" id="ARBA00004589"/>
    </source>
</evidence>
<dbReference type="CDD" id="cd23554">
    <property type="entry name" value="TFP_LU_ECD_CD59"/>
    <property type="match status" value="1"/>
</dbReference>
<dbReference type="Proteomes" id="UP001153269">
    <property type="component" value="Unassembled WGS sequence"/>
</dbReference>
<comment type="subcellular location">
    <subcellularLocation>
        <location evidence="1">Membrane</location>
        <topology evidence="1">Lipid-anchor</topology>
        <topology evidence="1">GPI-anchor</topology>
    </subcellularLocation>
</comment>
<evidence type="ECO:0000256" key="6">
    <source>
        <dbReference type="ARBA" id="ARBA00023157"/>
    </source>
</evidence>
<evidence type="ECO:0000313" key="10">
    <source>
        <dbReference type="Proteomes" id="UP001153269"/>
    </source>
</evidence>
<evidence type="ECO:0000256" key="2">
    <source>
        <dbReference type="ARBA" id="ARBA00015038"/>
    </source>
</evidence>
<organism evidence="9 10">
    <name type="scientific">Pleuronectes platessa</name>
    <name type="common">European plaice</name>
    <dbReference type="NCBI Taxonomy" id="8262"/>
    <lineage>
        <taxon>Eukaryota</taxon>
        <taxon>Metazoa</taxon>
        <taxon>Chordata</taxon>
        <taxon>Craniata</taxon>
        <taxon>Vertebrata</taxon>
        <taxon>Euteleostomi</taxon>
        <taxon>Actinopterygii</taxon>
        <taxon>Neopterygii</taxon>
        <taxon>Teleostei</taxon>
        <taxon>Neoteleostei</taxon>
        <taxon>Acanthomorphata</taxon>
        <taxon>Carangaria</taxon>
        <taxon>Pleuronectiformes</taxon>
        <taxon>Pleuronectoidei</taxon>
        <taxon>Pleuronectidae</taxon>
        <taxon>Pleuronectes</taxon>
    </lineage>
</organism>
<comment type="caution">
    <text evidence="9">The sequence shown here is derived from an EMBL/GenBank/DDBJ whole genome shotgun (WGS) entry which is preliminary data.</text>
</comment>
<evidence type="ECO:0000256" key="5">
    <source>
        <dbReference type="ARBA" id="ARBA00023136"/>
    </source>
</evidence>
<evidence type="ECO:0000256" key="7">
    <source>
        <dbReference type="ARBA" id="ARBA00023180"/>
    </source>
</evidence>
<gene>
    <name evidence="9" type="ORF">PLEPLA_LOCUS9475</name>
</gene>
<dbReference type="InterPro" id="IPR056949">
    <property type="entry name" value="CD59"/>
</dbReference>
<keyword evidence="6" id="KW-1015">Disulfide bond</keyword>
<name>A0A9N7U1I0_PLEPL</name>
<evidence type="ECO:0000256" key="3">
    <source>
        <dbReference type="ARBA" id="ARBA00022622"/>
    </source>
</evidence>
<keyword evidence="3" id="KW-0336">GPI-anchor</keyword>
<protein>
    <recommendedName>
        <fullName evidence="2">CD59 glycoprotein</fullName>
    </recommendedName>
</protein>
<dbReference type="EMBL" id="CADEAL010000534">
    <property type="protein sequence ID" value="CAB1421588.1"/>
    <property type="molecule type" value="Genomic_DNA"/>
</dbReference>
<dbReference type="PROSITE" id="PS00983">
    <property type="entry name" value="LY6_UPAR"/>
    <property type="match status" value="1"/>
</dbReference>
<dbReference type="InterPro" id="IPR018363">
    <property type="entry name" value="CD59_antigen_CS"/>
</dbReference>
<dbReference type="Pfam" id="PF25152">
    <property type="entry name" value="CD59"/>
    <property type="match status" value="1"/>
</dbReference>
<accession>A0A9N7U1I0</accession>
<keyword evidence="8" id="KW-0449">Lipoprotein</keyword>
<keyword evidence="5" id="KW-0472">Membrane</keyword>
<keyword evidence="7" id="KW-0325">Glycoprotein</keyword>
<dbReference type="GO" id="GO:0098552">
    <property type="term" value="C:side of membrane"/>
    <property type="evidence" value="ECO:0007669"/>
    <property type="project" value="UniProtKB-KW"/>
</dbReference>
<dbReference type="AlphaFoldDB" id="A0A9N7U1I0"/>
<evidence type="ECO:0000256" key="8">
    <source>
        <dbReference type="ARBA" id="ARBA00023288"/>
    </source>
</evidence>
<evidence type="ECO:0000313" key="9">
    <source>
        <dbReference type="EMBL" id="CAB1421588.1"/>
    </source>
</evidence>
<dbReference type="SUPFAM" id="SSF57302">
    <property type="entry name" value="Snake toxin-like"/>
    <property type="match status" value="1"/>
</dbReference>
<proteinExistence type="predicted"/>
<dbReference type="Gene3D" id="2.10.60.10">
    <property type="entry name" value="CD59"/>
    <property type="match status" value="1"/>
</dbReference>